<feature type="signal peptide" evidence="11">
    <location>
        <begin position="1"/>
        <end position="20"/>
    </location>
</feature>
<evidence type="ECO:0000259" key="12">
    <source>
        <dbReference type="Pfam" id="PF00263"/>
    </source>
</evidence>
<dbReference type="InterPro" id="IPR004846">
    <property type="entry name" value="T2SS/T3SS_dom"/>
</dbReference>
<keyword evidence="8" id="KW-0472">Membrane</keyword>
<evidence type="ECO:0000259" key="13">
    <source>
        <dbReference type="Pfam" id="PF03958"/>
    </source>
</evidence>
<keyword evidence="3 10" id="KW-0813">Transport</keyword>
<name>A0A1G7H0W7_9GAMM</name>
<dbReference type="Gene3D" id="3.30.1370.120">
    <property type="match status" value="3"/>
</dbReference>
<evidence type="ECO:0000256" key="10">
    <source>
        <dbReference type="RuleBase" id="RU004004"/>
    </source>
</evidence>
<comment type="similarity">
    <text evidence="2">Belongs to the bacterial secretin family. GSP D subfamily.</text>
</comment>
<keyword evidence="6 11" id="KW-0732">Signal</keyword>
<evidence type="ECO:0000256" key="6">
    <source>
        <dbReference type="ARBA" id="ARBA00022729"/>
    </source>
</evidence>
<evidence type="ECO:0000313" key="16">
    <source>
        <dbReference type="Proteomes" id="UP000243378"/>
    </source>
</evidence>
<protein>
    <submittedName>
        <fullName evidence="15">General secretion pathway protein D</fullName>
    </submittedName>
</protein>
<dbReference type="InterPro" id="IPR050810">
    <property type="entry name" value="Bact_Secretion_Sys_Channel"/>
</dbReference>
<dbReference type="PANTHER" id="PTHR30332:SF24">
    <property type="entry name" value="SECRETIN GSPD-RELATED"/>
    <property type="match status" value="1"/>
</dbReference>
<dbReference type="GO" id="GO:0009279">
    <property type="term" value="C:cell outer membrane"/>
    <property type="evidence" value="ECO:0007669"/>
    <property type="project" value="UniProtKB-SubCell"/>
</dbReference>
<dbReference type="OrthoDB" id="9775455at2"/>
<keyword evidence="7" id="KW-0653">Protein transport</keyword>
<feature type="domain" description="GspD-like N0" evidence="14">
    <location>
        <begin position="36"/>
        <end position="106"/>
    </location>
</feature>
<dbReference type="NCBIfam" id="TIGR02517">
    <property type="entry name" value="type_II_gspD"/>
    <property type="match status" value="1"/>
</dbReference>
<gene>
    <name evidence="15" type="ORF">SAMN05216381_0433</name>
</gene>
<keyword evidence="5" id="KW-0812">Transmembrane</keyword>
<evidence type="ECO:0000256" key="11">
    <source>
        <dbReference type="SAM" id="SignalP"/>
    </source>
</evidence>
<evidence type="ECO:0000256" key="1">
    <source>
        <dbReference type="ARBA" id="ARBA00004442"/>
    </source>
</evidence>
<sequence length="650" mass="69201">MIVRYCLAALLALGATQILADDVLDLPVAESPLYEVNFVDTELSEFIDSVSQITGTTFIVDPRVKGKVTVRTVERHDSEAIYDIFLAQLRAQGFAAVNLPNGSVKILPDQAARLEPVPVDPSGGQQAGGDGIATRVFSVRNAASEQLLGILKPLIDPRVGVITPYPAANLLVITDWRSNLARIDRLLAELDQVSDEPLQVMPLQHASAADTSVLITRLLASEKGGDSAQVIADPRSNALLVRGSADSRERVRALLTQLDRPGGELRSSNTQVIYLRHANAAEVVKVLRGLSQEAPQAPGEGAEGAQAARLPISDSGVRLEYEEGTNAVVMVGPDSELAAYRSIVEQLDIRRAQVVVEAIIAEVSDSRAEELGVQWLFADEKLGAGVVNFSAGGANIAGIAGAAASGDNAALGELLSGVSGATAGIGHFGGGFNFAVLLNALKSKSGFNLLSTPTLLTLDNAEASILVGQEVPFVTGSVTQNNSNPYQTIERREVGVKLRIKPQINIDNSVRLDIVQEVSSIADFASASDVITNKREIKTKVMVEDNGLIILGGLISDEVSSRDQKVPLLGDIPGLGRLFRSTGKSGVKQNLMVFIRPRILRDGPSIASFSADKYQNLQRETALKLPALDGDARLQQLFPASRARLDEGVW</sequence>
<dbReference type="InterPro" id="IPR049371">
    <property type="entry name" value="GspD-like_N0"/>
</dbReference>
<evidence type="ECO:0000256" key="9">
    <source>
        <dbReference type="ARBA" id="ARBA00023237"/>
    </source>
</evidence>
<dbReference type="InterPro" id="IPR005644">
    <property type="entry name" value="NolW-like"/>
</dbReference>
<evidence type="ECO:0000256" key="4">
    <source>
        <dbReference type="ARBA" id="ARBA00022452"/>
    </source>
</evidence>
<dbReference type="Pfam" id="PF21305">
    <property type="entry name" value="type_II_gspD_N0"/>
    <property type="match status" value="1"/>
</dbReference>
<feature type="chain" id="PRO_5017390069" evidence="11">
    <location>
        <begin position="21"/>
        <end position="650"/>
    </location>
</feature>
<evidence type="ECO:0000259" key="14">
    <source>
        <dbReference type="Pfam" id="PF21305"/>
    </source>
</evidence>
<evidence type="ECO:0000256" key="5">
    <source>
        <dbReference type="ARBA" id="ARBA00022692"/>
    </source>
</evidence>
<accession>A0A1G7H0W7</accession>
<evidence type="ECO:0000256" key="2">
    <source>
        <dbReference type="ARBA" id="ARBA00006980"/>
    </source>
</evidence>
<dbReference type="Proteomes" id="UP000243378">
    <property type="component" value="Unassembled WGS sequence"/>
</dbReference>
<dbReference type="EMBL" id="FNBM01000001">
    <property type="protein sequence ID" value="SDE94066.1"/>
    <property type="molecule type" value="Genomic_DNA"/>
</dbReference>
<dbReference type="PRINTS" id="PR00811">
    <property type="entry name" value="BCTERIALGSPD"/>
</dbReference>
<evidence type="ECO:0000256" key="3">
    <source>
        <dbReference type="ARBA" id="ARBA00022448"/>
    </source>
</evidence>
<evidence type="ECO:0000256" key="7">
    <source>
        <dbReference type="ARBA" id="ARBA00022927"/>
    </source>
</evidence>
<feature type="domain" description="NolW-like" evidence="13">
    <location>
        <begin position="270"/>
        <end position="353"/>
    </location>
</feature>
<dbReference type="PANTHER" id="PTHR30332">
    <property type="entry name" value="PROBABLE GENERAL SECRETION PATHWAY PROTEIN D"/>
    <property type="match status" value="1"/>
</dbReference>
<evidence type="ECO:0000313" key="15">
    <source>
        <dbReference type="EMBL" id="SDE94066.1"/>
    </source>
</evidence>
<dbReference type="InterPro" id="IPR013356">
    <property type="entry name" value="T2SS_GspD"/>
</dbReference>
<dbReference type="Pfam" id="PF03958">
    <property type="entry name" value="Secretin_N"/>
    <property type="match status" value="3"/>
</dbReference>
<dbReference type="STRING" id="640205.SAMN05216381_0433"/>
<dbReference type="InterPro" id="IPR001775">
    <property type="entry name" value="GspD/PilQ"/>
</dbReference>
<dbReference type="InterPro" id="IPR038591">
    <property type="entry name" value="NolW-like_sf"/>
</dbReference>
<dbReference type="AlphaFoldDB" id="A0A1G7H0W7"/>
<keyword evidence="9" id="KW-0998">Cell outer membrane</keyword>
<dbReference type="Pfam" id="PF00263">
    <property type="entry name" value="Secretin"/>
    <property type="match status" value="1"/>
</dbReference>
<evidence type="ECO:0000256" key="8">
    <source>
        <dbReference type="ARBA" id="ARBA00023136"/>
    </source>
</evidence>
<organism evidence="15 16">
    <name type="scientific">Phytopseudomonas seleniipraecipitans</name>
    <dbReference type="NCBI Taxonomy" id="640205"/>
    <lineage>
        <taxon>Bacteria</taxon>
        <taxon>Pseudomonadati</taxon>
        <taxon>Pseudomonadota</taxon>
        <taxon>Gammaproteobacteria</taxon>
        <taxon>Pseudomonadales</taxon>
        <taxon>Pseudomonadaceae</taxon>
        <taxon>Phytopseudomonas</taxon>
    </lineage>
</organism>
<comment type="subcellular location">
    <subcellularLocation>
        <location evidence="1 10">Cell outer membrane</location>
    </subcellularLocation>
</comment>
<proteinExistence type="inferred from homology"/>
<feature type="domain" description="NolW-like" evidence="13">
    <location>
        <begin position="199"/>
        <end position="262"/>
    </location>
</feature>
<reference evidence="15 16" key="1">
    <citation type="submission" date="2016-10" db="EMBL/GenBank/DDBJ databases">
        <authorList>
            <person name="de Groot N.N."/>
        </authorList>
    </citation>
    <scope>NUCLEOTIDE SEQUENCE [LARGE SCALE GENOMIC DNA]</scope>
    <source>
        <strain evidence="15 16">LMG 25475</strain>
    </source>
</reference>
<feature type="domain" description="NolW-like" evidence="13">
    <location>
        <begin position="134"/>
        <end position="193"/>
    </location>
</feature>
<keyword evidence="4" id="KW-1134">Transmembrane beta strand</keyword>
<dbReference type="GO" id="GO:0015627">
    <property type="term" value="C:type II protein secretion system complex"/>
    <property type="evidence" value="ECO:0007669"/>
    <property type="project" value="InterPro"/>
</dbReference>
<dbReference type="GO" id="GO:0015628">
    <property type="term" value="P:protein secretion by the type II secretion system"/>
    <property type="evidence" value="ECO:0007669"/>
    <property type="project" value="InterPro"/>
</dbReference>
<feature type="domain" description="Type II/III secretion system secretin-like" evidence="12">
    <location>
        <begin position="440"/>
        <end position="601"/>
    </location>
</feature>